<proteinExistence type="predicted"/>
<organism evidence="1 2">
    <name type="scientific">Limnohabitans lacus</name>
    <dbReference type="NCBI Taxonomy" id="3045173"/>
    <lineage>
        <taxon>Bacteria</taxon>
        <taxon>Pseudomonadati</taxon>
        <taxon>Pseudomonadota</taxon>
        <taxon>Betaproteobacteria</taxon>
        <taxon>Burkholderiales</taxon>
        <taxon>Comamonadaceae</taxon>
        <taxon>Limnohabitans</taxon>
    </lineage>
</organism>
<accession>A0ABT6X3U0</accession>
<comment type="caution">
    <text evidence="1">The sequence shown here is derived from an EMBL/GenBank/DDBJ whole genome shotgun (WGS) entry which is preliminary data.</text>
</comment>
<keyword evidence="2" id="KW-1185">Reference proteome</keyword>
<dbReference type="RefSeq" id="WP_283223036.1">
    <property type="nucleotide sequence ID" value="NZ_JASGBH010000001.1"/>
</dbReference>
<name>A0ABT6X3U0_9BURK</name>
<dbReference type="Proteomes" id="UP001431902">
    <property type="component" value="Unassembled WGS sequence"/>
</dbReference>
<sequence>MNIHQLSVSYEERQDRILLRLNTLDKQEFRFWLTRRMCLRLMPAIDQSVVRLEASQPGVAVPDPTSQKMLTEIKREAFLQKADFSSPFEASSEQRPLGEEPMLITDAQLSLQTGGGLLVTFQEKTVDAPIKSCQLNLQASLVHGLVHLIQQALAKAEWGFTTAAKTAAIVEPAEVPKDPAPRYTH</sequence>
<evidence type="ECO:0000313" key="1">
    <source>
        <dbReference type="EMBL" id="MDI9232637.1"/>
    </source>
</evidence>
<evidence type="ECO:0000313" key="2">
    <source>
        <dbReference type="Proteomes" id="UP001431902"/>
    </source>
</evidence>
<gene>
    <name evidence="1" type="ORF">QLQ16_02165</name>
</gene>
<protein>
    <submittedName>
        <fullName evidence="1">Uncharacterized protein</fullName>
    </submittedName>
</protein>
<reference evidence="1" key="1">
    <citation type="submission" date="2023-05" db="EMBL/GenBank/DDBJ databases">
        <title>Limnohabitans sp. strain HM2-2 Genome sequencing and assembly.</title>
        <authorList>
            <person name="Jung Y."/>
        </authorList>
    </citation>
    <scope>NUCLEOTIDE SEQUENCE</scope>
    <source>
        <strain evidence="1">HM2-2</strain>
    </source>
</reference>
<dbReference type="EMBL" id="JASGBH010000001">
    <property type="protein sequence ID" value="MDI9232637.1"/>
    <property type="molecule type" value="Genomic_DNA"/>
</dbReference>